<accession>A0ABP8CHE2</accession>
<feature type="transmembrane region" description="Helical" evidence="1">
    <location>
        <begin position="69"/>
        <end position="87"/>
    </location>
</feature>
<name>A0ABP8CHE2_9FLAO</name>
<reference evidence="3" key="1">
    <citation type="journal article" date="2019" name="Int. J. Syst. Evol. Microbiol.">
        <title>The Global Catalogue of Microorganisms (GCM) 10K type strain sequencing project: providing services to taxonomists for standard genome sequencing and annotation.</title>
        <authorList>
            <consortium name="The Broad Institute Genomics Platform"/>
            <consortium name="The Broad Institute Genome Sequencing Center for Infectious Disease"/>
            <person name="Wu L."/>
            <person name="Ma J."/>
        </authorList>
    </citation>
    <scope>NUCLEOTIDE SEQUENCE [LARGE SCALE GENOMIC DNA]</scope>
    <source>
        <strain evidence="3">JCM 17630</strain>
    </source>
</reference>
<comment type="caution">
    <text evidence="2">The sequence shown here is derived from an EMBL/GenBank/DDBJ whole genome shotgun (WGS) entry which is preliminary data.</text>
</comment>
<evidence type="ECO:0000313" key="2">
    <source>
        <dbReference type="EMBL" id="GAA4239306.1"/>
    </source>
</evidence>
<evidence type="ECO:0000256" key="1">
    <source>
        <dbReference type="SAM" id="Phobius"/>
    </source>
</evidence>
<protein>
    <submittedName>
        <fullName evidence="2">Uncharacterized protein</fullName>
    </submittedName>
</protein>
<dbReference type="RefSeq" id="WP_344789477.1">
    <property type="nucleotide sequence ID" value="NZ_BAABCA010000008.1"/>
</dbReference>
<dbReference type="Proteomes" id="UP001501496">
    <property type="component" value="Unassembled WGS sequence"/>
</dbReference>
<dbReference type="EMBL" id="BAABCA010000008">
    <property type="protein sequence ID" value="GAA4239306.1"/>
    <property type="molecule type" value="Genomic_DNA"/>
</dbReference>
<evidence type="ECO:0000313" key="3">
    <source>
        <dbReference type="Proteomes" id="UP001501496"/>
    </source>
</evidence>
<keyword evidence="1" id="KW-0472">Membrane</keyword>
<keyword evidence="3" id="KW-1185">Reference proteome</keyword>
<keyword evidence="1" id="KW-0812">Transmembrane</keyword>
<keyword evidence="1" id="KW-1133">Transmembrane helix</keyword>
<gene>
    <name evidence="2" type="ORF">GCM10022291_33090</name>
</gene>
<proteinExistence type="predicted"/>
<sequence length="88" mass="9960">MGGEGAMLAMAASLKNNNNLKLKRKERIGLSGFYAGVKMQDFPSATPEMLEAIKVKTIRENKKIHIRQMVWLFVLALVFTLAYVYIIK</sequence>
<organism evidence="2 3">
    <name type="scientific">Postechiella marina</name>
    <dbReference type="NCBI Taxonomy" id="943941"/>
    <lineage>
        <taxon>Bacteria</taxon>
        <taxon>Pseudomonadati</taxon>
        <taxon>Bacteroidota</taxon>
        <taxon>Flavobacteriia</taxon>
        <taxon>Flavobacteriales</taxon>
        <taxon>Flavobacteriaceae</taxon>
        <taxon>Postechiella</taxon>
    </lineage>
</organism>